<keyword evidence="1" id="KW-0472">Membrane</keyword>
<dbReference type="PANTHER" id="PTHR40044">
    <property type="entry name" value="INTEGRAL MEMBRANE PROTEIN-RELATED"/>
    <property type="match status" value="1"/>
</dbReference>
<evidence type="ECO:0000256" key="1">
    <source>
        <dbReference type="SAM" id="Phobius"/>
    </source>
</evidence>
<organism evidence="2 3">
    <name type="scientific">Thomasclavelia spiroformis</name>
    <dbReference type="NCBI Taxonomy" id="29348"/>
    <lineage>
        <taxon>Bacteria</taxon>
        <taxon>Bacillati</taxon>
        <taxon>Bacillota</taxon>
        <taxon>Erysipelotrichia</taxon>
        <taxon>Erysipelotrichales</taxon>
        <taxon>Coprobacillaceae</taxon>
        <taxon>Thomasclavelia</taxon>
    </lineage>
</organism>
<comment type="caution">
    <text evidence="2">The sequence shown here is derived from an EMBL/GenBank/DDBJ whole genome shotgun (WGS) entry which is preliminary data.</text>
</comment>
<dbReference type="EMBL" id="JAGZCC010000020">
    <property type="protein sequence ID" value="MBS5588118.1"/>
    <property type="molecule type" value="Genomic_DNA"/>
</dbReference>
<keyword evidence="1" id="KW-1133">Transmembrane helix</keyword>
<dbReference type="PANTHER" id="PTHR40044:SF1">
    <property type="entry name" value="INTEGRAL MEMBRANE PROTEIN"/>
    <property type="match status" value="1"/>
</dbReference>
<keyword evidence="1" id="KW-0812">Transmembrane</keyword>
<dbReference type="InterPro" id="IPR010387">
    <property type="entry name" value="QueT"/>
</dbReference>
<proteinExistence type="predicted"/>
<feature type="transmembrane region" description="Helical" evidence="1">
    <location>
        <begin position="73"/>
        <end position="90"/>
    </location>
</feature>
<sequence>MKKRKDLIKMITLNAMVATIYAVLTLMIQPLAYRELQLRLSEIVVLLAFYNKKLIPGLAIGCFIANIPSPLGVVDWIVGPLSTLVVCYFMNRVTNIYFSALIGSLATGLIVGGELCLVYHIPYLINALYVFIGEAIVLYLGTVVFKRLEKNVKFIEYIKE</sequence>
<name>A0A943EI23_9FIRM</name>
<dbReference type="PIRSF" id="PIRSF031501">
    <property type="entry name" value="QueT"/>
    <property type="match status" value="1"/>
</dbReference>
<feature type="transmembrane region" description="Helical" evidence="1">
    <location>
        <begin position="97"/>
        <end position="121"/>
    </location>
</feature>
<evidence type="ECO:0000313" key="2">
    <source>
        <dbReference type="EMBL" id="MBS5588118.1"/>
    </source>
</evidence>
<feature type="transmembrane region" description="Helical" evidence="1">
    <location>
        <begin position="127"/>
        <end position="145"/>
    </location>
</feature>
<dbReference type="Pfam" id="PF06177">
    <property type="entry name" value="QueT"/>
    <property type="match status" value="1"/>
</dbReference>
<protein>
    <submittedName>
        <fullName evidence="2">QueT transporter family protein</fullName>
    </submittedName>
</protein>
<evidence type="ECO:0000313" key="3">
    <source>
        <dbReference type="Proteomes" id="UP000751224"/>
    </source>
</evidence>
<dbReference type="RefSeq" id="WP_303886679.1">
    <property type="nucleotide sequence ID" value="NZ_JAGZCC010000020.1"/>
</dbReference>
<feature type="transmembrane region" description="Helical" evidence="1">
    <location>
        <begin position="12"/>
        <end position="32"/>
    </location>
</feature>
<gene>
    <name evidence="2" type="ORF">KHX14_04770</name>
</gene>
<accession>A0A943EI23</accession>
<reference evidence="2" key="1">
    <citation type="submission" date="2021-02" db="EMBL/GenBank/DDBJ databases">
        <title>Infant gut strain persistence is associated with maternal origin, phylogeny, and functional potential including surface adhesion and iron acquisition.</title>
        <authorList>
            <person name="Lou Y.C."/>
        </authorList>
    </citation>
    <scope>NUCLEOTIDE SEQUENCE</scope>
    <source>
        <strain evidence="2">L3_108_000G1_dasL3_108_000G1_metabat.metabat.11</strain>
    </source>
</reference>
<dbReference type="AlphaFoldDB" id="A0A943EI23"/>
<dbReference type="Proteomes" id="UP000751224">
    <property type="component" value="Unassembled WGS sequence"/>
</dbReference>